<comment type="caution">
    <text evidence="2">The sequence shown here is derived from an EMBL/GenBank/DDBJ whole genome shotgun (WGS) entry which is preliminary data.</text>
</comment>
<feature type="compositionally biased region" description="Gly residues" evidence="1">
    <location>
        <begin position="160"/>
        <end position="181"/>
    </location>
</feature>
<evidence type="ECO:0000313" key="3">
    <source>
        <dbReference type="Proteomes" id="UP001239994"/>
    </source>
</evidence>
<sequence>MEKKEGAWEARAAHRDSLKTTFILEKQQSGAGKADTCAQSRHVSHAADISCNPVTGSAVLRFRPRLVTGRITARMQFMGSGGANPEHGSSSPRMATWCDSDSSHMTNPSQSLSGLTLHYAPLSHTSFFTLATQHVGTIGQQQTKWGSKGLFSLCTFPRGRGPGARGQGPGAGGQGAGGRGPGLKQQGCAERQAWQTNGSAFAADESPLDSTGRRVEPRTILNPSIHVMGVSTWRSDSSSSSISSIEHPLCGVTIPQADEPAPAWPPGLVHVAVSVLVSIAVTPAISNSPFASSPSLSACQFPSRSLSTSLWFHS</sequence>
<dbReference type="Proteomes" id="UP001239994">
    <property type="component" value="Unassembled WGS sequence"/>
</dbReference>
<accession>A0AAD9DVD5</accession>
<evidence type="ECO:0000256" key="1">
    <source>
        <dbReference type="SAM" id="MobiDB-lite"/>
    </source>
</evidence>
<feature type="region of interest" description="Disordered" evidence="1">
    <location>
        <begin position="158"/>
        <end position="186"/>
    </location>
</feature>
<dbReference type="EMBL" id="JAROKS010000017">
    <property type="protein sequence ID" value="KAK1794194.1"/>
    <property type="molecule type" value="Genomic_DNA"/>
</dbReference>
<keyword evidence="3" id="KW-1185">Reference proteome</keyword>
<reference evidence="2" key="1">
    <citation type="submission" date="2023-03" db="EMBL/GenBank/DDBJ databases">
        <title>Electrophorus voltai genome.</title>
        <authorList>
            <person name="Bian C."/>
        </authorList>
    </citation>
    <scope>NUCLEOTIDE SEQUENCE</scope>
    <source>
        <strain evidence="2">CB-2022</strain>
        <tissue evidence="2">Muscle</tissue>
    </source>
</reference>
<organism evidence="2 3">
    <name type="scientific">Electrophorus voltai</name>
    <dbReference type="NCBI Taxonomy" id="2609070"/>
    <lineage>
        <taxon>Eukaryota</taxon>
        <taxon>Metazoa</taxon>
        <taxon>Chordata</taxon>
        <taxon>Craniata</taxon>
        <taxon>Vertebrata</taxon>
        <taxon>Euteleostomi</taxon>
        <taxon>Actinopterygii</taxon>
        <taxon>Neopterygii</taxon>
        <taxon>Teleostei</taxon>
        <taxon>Ostariophysi</taxon>
        <taxon>Gymnotiformes</taxon>
        <taxon>Gymnotoidei</taxon>
        <taxon>Gymnotidae</taxon>
        <taxon>Electrophorus</taxon>
    </lineage>
</organism>
<name>A0AAD9DVD5_9TELE</name>
<dbReference type="AlphaFoldDB" id="A0AAD9DVD5"/>
<gene>
    <name evidence="2" type="ORF">P4O66_011094</name>
</gene>
<evidence type="ECO:0000313" key="2">
    <source>
        <dbReference type="EMBL" id="KAK1794194.1"/>
    </source>
</evidence>
<protein>
    <submittedName>
        <fullName evidence="2">Uncharacterized protein</fullName>
    </submittedName>
</protein>
<proteinExistence type="predicted"/>